<evidence type="ECO:0000256" key="3">
    <source>
        <dbReference type="ARBA" id="ARBA00022806"/>
    </source>
</evidence>
<keyword evidence="6" id="KW-1185">Reference proteome</keyword>
<keyword evidence="4" id="KW-0067">ATP-binding</keyword>
<evidence type="ECO:0000256" key="4">
    <source>
        <dbReference type="ARBA" id="ARBA00022840"/>
    </source>
</evidence>
<sequence length="307" mass="34809">MGDHVVNLFHANQAIGTSDEPYLRDLPPPSGHPRSFLVSGRSLTLTTDQEDAEYREVIENYLDHPELIPNMSDEDQEEYEIAERYVSQTLKRMSSAVPVAPLITTFRSHPALIDLPNRIAYAGQLVSGTPAQSRQILLTTMRFPAPNIPFMFVDVKGESAQAPSKSYYNESEAQSCQQLLEHLIRLGIPPRYICVITFYREQYRQIKPNLGSLNVELTTVDSVQGREKEVVILLTTKTDFSPATAEFLNDYRRLNVAVSRCRHRQIVFGHAESLRKVPTWNTLLQWANSIGAVIPTDDLPKYLQRPL</sequence>
<protein>
    <submittedName>
        <fullName evidence="7">AAA_12 domain-containing protein</fullName>
    </submittedName>
</protein>
<dbReference type="InterPro" id="IPR047187">
    <property type="entry name" value="SF1_C_Upf1"/>
</dbReference>
<dbReference type="Proteomes" id="UP000025227">
    <property type="component" value="Unplaced"/>
</dbReference>
<dbReference type="PANTHER" id="PTHR43788">
    <property type="entry name" value="DNA2/NAM7 HELICASE FAMILY MEMBER"/>
    <property type="match status" value="1"/>
</dbReference>
<evidence type="ECO:0000256" key="1">
    <source>
        <dbReference type="ARBA" id="ARBA00022741"/>
    </source>
</evidence>
<evidence type="ECO:0000313" key="6">
    <source>
        <dbReference type="Proteomes" id="UP000025227"/>
    </source>
</evidence>
<dbReference type="InterPro" id="IPR050534">
    <property type="entry name" value="Coronavir_polyprotein_1ab"/>
</dbReference>
<evidence type="ECO:0000313" key="7">
    <source>
        <dbReference type="WBParaSite" id="HCON_00179200-00001"/>
    </source>
</evidence>
<dbReference type="InterPro" id="IPR027417">
    <property type="entry name" value="P-loop_NTPase"/>
</dbReference>
<dbReference type="AlphaFoldDB" id="A0A7I4Z490"/>
<evidence type="ECO:0000256" key="2">
    <source>
        <dbReference type="ARBA" id="ARBA00022801"/>
    </source>
</evidence>
<dbReference type="Gene3D" id="3.40.50.300">
    <property type="entry name" value="P-loop containing nucleotide triphosphate hydrolases"/>
    <property type="match status" value="1"/>
</dbReference>
<dbReference type="WBParaSite" id="HCON_00179200-00001">
    <property type="protein sequence ID" value="HCON_00179200-00001"/>
    <property type="gene ID" value="HCON_00179200"/>
</dbReference>
<dbReference type="OrthoDB" id="2423195at2759"/>
<keyword evidence="3" id="KW-0347">Helicase</keyword>
<name>A0A7I4Z490_HAECO</name>
<reference evidence="7" key="1">
    <citation type="submission" date="2020-12" db="UniProtKB">
        <authorList>
            <consortium name="WormBaseParasite"/>
        </authorList>
    </citation>
    <scope>IDENTIFICATION</scope>
    <source>
        <strain evidence="7">MHco3</strain>
    </source>
</reference>
<dbReference type="GO" id="GO:0016787">
    <property type="term" value="F:hydrolase activity"/>
    <property type="evidence" value="ECO:0007669"/>
    <property type="project" value="UniProtKB-KW"/>
</dbReference>
<dbReference type="SUPFAM" id="SSF52540">
    <property type="entry name" value="P-loop containing nucleoside triphosphate hydrolases"/>
    <property type="match status" value="1"/>
</dbReference>
<proteinExistence type="predicted"/>
<accession>A0A7I4Z490</accession>
<dbReference type="GO" id="GO:0005524">
    <property type="term" value="F:ATP binding"/>
    <property type="evidence" value="ECO:0007669"/>
    <property type="project" value="UniProtKB-KW"/>
</dbReference>
<dbReference type="InterPro" id="IPR041679">
    <property type="entry name" value="DNA2/NAM7-like_C"/>
</dbReference>
<organism evidence="6 7">
    <name type="scientific">Haemonchus contortus</name>
    <name type="common">Barber pole worm</name>
    <dbReference type="NCBI Taxonomy" id="6289"/>
    <lineage>
        <taxon>Eukaryota</taxon>
        <taxon>Metazoa</taxon>
        <taxon>Ecdysozoa</taxon>
        <taxon>Nematoda</taxon>
        <taxon>Chromadorea</taxon>
        <taxon>Rhabditida</taxon>
        <taxon>Rhabditina</taxon>
        <taxon>Rhabditomorpha</taxon>
        <taxon>Strongyloidea</taxon>
        <taxon>Trichostrongylidae</taxon>
        <taxon>Haemonchus</taxon>
    </lineage>
</organism>
<dbReference type="GO" id="GO:0043139">
    <property type="term" value="F:5'-3' DNA helicase activity"/>
    <property type="evidence" value="ECO:0007669"/>
    <property type="project" value="TreeGrafter"/>
</dbReference>
<dbReference type="PANTHER" id="PTHR43788:SF16">
    <property type="entry name" value="HELICASE WITH ZINC FINGER 2"/>
    <property type="match status" value="1"/>
</dbReference>
<dbReference type="Pfam" id="PF13087">
    <property type="entry name" value="AAA_12"/>
    <property type="match status" value="1"/>
</dbReference>
<feature type="domain" description="DNA2/NAM7 helicase-like C-terminal" evidence="5">
    <location>
        <begin position="91"/>
        <end position="271"/>
    </location>
</feature>
<evidence type="ECO:0000259" key="5">
    <source>
        <dbReference type="Pfam" id="PF13087"/>
    </source>
</evidence>
<dbReference type="CDD" id="cd18808">
    <property type="entry name" value="SF1_C_Upf1"/>
    <property type="match status" value="1"/>
</dbReference>
<keyword evidence="2" id="KW-0378">Hydrolase</keyword>
<keyword evidence="1" id="KW-0547">Nucleotide-binding</keyword>